<dbReference type="CDD" id="cd01574">
    <property type="entry name" value="PBP1_LacI"/>
    <property type="match status" value="1"/>
</dbReference>
<evidence type="ECO:0000313" key="6">
    <source>
        <dbReference type="EMBL" id="KJL48678.1"/>
    </source>
</evidence>
<dbReference type="PANTHER" id="PTHR30146">
    <property type="entry name" value="LACI-RELATED TRANSCRIPTIONAL REPRESSOR"/>
    <property type="match status" value="1"/>
</dbReference>
<dbReference type="PATRIC" id="fig|273678.4.peg.840"/>
<dbReference type="InterPro" id="IPR000843">
    <property type="entry name" value="HTH_LacI"/>
</dbReference>
<protein>
    <submittedName>
        <fullName evidence="6">Lactose operon repressor</fullName>
    </submittedName>
</protein>
<dbReference type="RefSeq" id="WP_045256503.1">
    <property type="nucleotide sequence ID" value="NZ_JYJB01000006.1"/>
</dbReference>
<evidence type="ECO:0000259" key="5">
    <source>
        <dbReference type="PROSITE" id="PS50932"/>
    </source>
</evidence>
<dbReference type="Gene3D" id="3.40.50.2300">
    <property type="match status" value="2"/>
</dbReference>
<name>A0A0M2HW55_9MICO</name>
<dbReference type="GO" id="GO:0000976">
    <property type="term" value="F:transcription cis-regulatory region binding"/>
    <property type="evidence" value="ECO:0007669"/>
    <property type="project" value="TreeGrafter"/>
</dbReference>
<proteinExistence type="predicted"/>
<keyword evidence="1" id="KW-0805">Transcription regulation</keyword>
<evidence type="ECO:0000256" key="3">
    <source>
        <dbReference type="ARBA" id="ARBA00023163"/>
    </source>
</evidence>
<dbReference type="PROSITE" id="PS00356">
    <property type="entry name" value="HTH_LACI_1"/>
    <property type="match status" value="1"/>
</dbReference>
<organism evidence="6 7">
    <name type="scientific">Microbacterium hydrocarbonoxydans</name>
    <dbReference type="NCBI Taxonomy" id="273678"/>
    <lineage>
        <taxon>Bacteria</taxon>
        <taxon>Bacillati</taxon>
        <taxon>Actinomycetota</taxon>
        <taxon>Actinomycetes</taxon>
        <taxon>Micrococcales</taxon>
        <taxon>Microbacteriaceae</taxon>
        <taxon>Microbacterium</taxon>
    </lineage>
</organism>
<keyword evidence="2" id="KW-0238">DNA-binding</keyword>
<feature type="domain" description="HTH lacI-type" evidence="5">
    <location>
        <begin position="11"/>
        <end position="64"/>
    </location>
</feature>
<dbReference type="InterPro" id="IPR028082">
    <property type="entry name" value="Peripla_BP_I"/>
</dbReference>
<dbReference type="AlphaFoldDB" id="A0A0M2HW55"/>
<dbReference type="STRING" id="273678.RS84_00845"/>
<dbReference type="PANTHER" id="PTHR30146:SF153">
    <property type="entry name" value="LACTOSE OPERON REPRESSOR"/>
    <property type="match status" value="1"/>
</dbReference>
<evidence type="ECO:0000256" key="4">
    <source>
        <dbReference type="SAM" id="MobiDB-lite"/>
    </source>
</evidence>
<dbReference type="SUPFAM" id="SSF47413">
    <property type="entry name" value="lambda repressor-like DNA-binding domains"/>
    <property type="match status" value="1"/>
</dbReference>
<dbReference type="Pfam" id="PF13377">
    <property type="entry name" value="Peripla_BP_3"/>
    <property type="match status" value="1"/>
</dbReference>
<evidence type="ECO:0000256" key="1">
    <source>
        <dbReference type="ARBA" id="ARBA00023015"/>
    </source>
</evidence>
<dbReference type="Pfam" id="PF00356">
    <property type="entry name" value="LacI"/>
    <property type="match status" value="1"/>
</dbReference>
<dbReference type="SUPFAM" id="SSF53822">
    <property type="entry name" value="Periplasmic binding protein-like I"/>
    <property type="match status" value="1"/>
</dbReference>
<reference evidence="6 7" key="1">
    <citation type="submission" date="2015-02" db="EMBL/GenBank/DDBJ databases">
        <title>Draft genome sequences of ten Microbacterium spp. with emphasis on heavy metal contaminated environments.</title>
        <authorList>
            <person name="Corretto E."/>
        </authorList>
    </citation>
    <scope>NUCLEOTIDE SEQUENCE [LARGE SCALE GENOMIC DNA]</scope>
    <source>
        <strain evidence="6 7">SA35</strain>
    </source>
</reference>
<dbReference type="InterPro" id="IPR046335">
    <property type="entry name" value="LacI/GalR-like_sensor"/>
</dbReference>
<dbReference type="InterPro" id="IPR010982">
    <property type="entry name" value="Lambda_DNA-bd_dom_sf"/>
</dbReference>
<accession>A0A0M2HW55</accession>
<evidence type="ECO:0000256" key="2">
    <source>
        <dbReference type="ARBA" id="ARBA00023125"/>
    </source>
</evidence>
<keyword evidence="3" id="KW-0804">Transcription</keyword>
<gene>
    <name evidence="6" type="primary">lacI_2</name>
    <name evidence="6" type="ORF">RS84_00845</name>
</gene>
<feature type="region of interest" description="Disordered" evidence="4">
    <location>
        <begin position="313"/>
        <end position="343"/>
    </location>
</feature>
<dbReference type="OrthoDB" id="9785139at2"/>
<dbReference type="PROSITE" id="PS50932">
    <property type="entry name" value="HTH_LACI_2"/>
    <property type="match status" value="1"/>
</dbReference>
<keyword evidence="7" id="KW-1185">Reference proteome</keyword>
<dbReference type="EMBL" id="JYJB01000006">
    <property type="protein sequence ID" value="KJL48678.1"/>
    <property type="molecule type" value="Genomic_DNA"/>
</dbReference>
<dbReference type="Gene3D" id="1.10.260.40">
    <property type="entry name" value="lambda repressor-like DNA-binding domains"/>
    <property type="match status" value="1"/>
</dbReference>
<dbReference type="Proteomes" id="UP000033900">
    <property type="component" value="Unassembled WGS sequence"/>
</dbReference>
<dbReference type="SMART" id="SM00354">
    <property type="entry name" value="HTH_LACI"/>
    <property type="match status" value="1"/>
</dbReference>
<sequence>MPDSQAPRRKATIYDIAREAGVSHQSVSRFVRGMDMRASTKEKIRAAMKVLDYTPNLSARALITGRSTRIGALTHELHQVGPATVIQGATAAAREAGYLLDVFTVDMGDAEEIAEALRMLLQYDLAGIVAFASTDGIREVFEQTAFTVPVVIASETDEPESVDAARAATHGIDDLVGHLAGLGHRSFAHIAGPEDWAAARNRLHAYEAAITRRGLRSRGILHGDWSAKSAHELVMAVPDDELPTSFVSANDQMALGAMHALHARGLRVPEDVSVTGLDDTPEAAYFTPALTTVRLDFRSQGRDAVRGLLQRIDGTDPLGAAPEAPDTPRPVIRESTGPAPAAR</sequence>
<dbReference type="CDD" id="cd01392">
    <property type="entry name" value="HTH_LacI"/>
    <property type="match status" value="1"/>
</dbReference>
<comment type="caution">
    <text evidence="6">The sequence shown here is derived from an EMBL/GenBank/DDBJ whole genome shotgun (WGS) entry which is preliminary data.</text>
</comment>
<dbReference type="GO" id="GO:0003700">
    <property type="term" value="F:DNA-binding transcription factor activity"/>
    <property type="evidence" value="ECO:0007669"/>
    <property type="project" value="TreeGrafter"/>
</dbReference>
<evidence type="ECO:0000313" key="7">
    <source>
        <dbReference type="Proteomes" id="UP000033900"/>
    </source>
</evidence>